<proteinExistence type="predicted"/>
<dbReference type="AlphaFoldDB" id="A0A179FFD4"/>
<reference evidence="2 3" key="1">
    <citation type="journal article" date="2016" name="PLoS Pathog.">
        <title>Biosynthesis of antibiotic leucinostatins in bio-control fungus Purpureocillium lilacinum and their inhibition on phytophthora revealed by genome mining.</title>
        <authorList>
            <person name="Wang G."/>
            <person name="Liu Z."/>
            <person name="Lin R."/>
            <person name="Li E."/>
            <person name="Mao Z."/>
            <person name="Ling J."/>
            <person name="Yang Y."/>
            <person name="Yin W.B."/>
            <person name="Xie B."/>
        </authorList>
    </citation>
    <scope>NUCLEOTIDE SEQUENCE [LARGE SCALE GENOMIC DNA]</scope>
    <source>
        <strain evidence="2">170</strain>
    </source>
</reference>
<protein>
    <submittedName>
        <fullName evidence="2">Uncharacterized protein</fullName>
    </submittedName>
</protein>
<evidence type="ECO:0000313" key="3">
    <source>
        <dbReference type="Proteomes" id="UP000078397"/>
    </source>
</evidence>
<gene>
    <name evidence="2" type="ORF">VFPPC_05543</name>
</gene>
<evidence type="ECO:0000313" key="2">
    <source>
        <dbReference type="EMBL" id="OAQ64234.1"/>
    </source>
</evidence>
<sequence>MTGLPDLTKFMGQGWVRITDMMKYYMALATLASVVCAQDTRLFSIPPQPTPNESSTGVLTILPVPSLSTGTPSGGTSGTVSGSQPSETVGPTTIGHITPDPTTSGVPTVTSGQTSASAPGTTTGSGTSGTQSGSGSSSGTGSPTSNPAAGPTAHGFVVGVVALAGLAVAI</sequence>
<feature type="compositionally biased region" description="Low complexity" evidence="1">
    <location>
        <begin position="110"/>
        <end position="145"/>
    </location>
</feature>
<dbReference type="RefSeq" id="XP_018141548.1">
    <property type="nucleotide sequence ID" value="XM_018284720.1"/>
</dbReference>
<comment type="caution">
    <text evidence="2">The sequence shown here is derived from an EMBL/GenBank/DDBJ whole genome shotgun (WGS) entry which is preliminary data.</text>
</comment>
<feature type="compositionally biased region" description="Polar residues" evidence="1">
    <location>
        <begin position="100"/>
        <end position="109"/>
    </location>
</feature>
<name>A0A179FFD4_METCM</name>
<feature type="region of interest" description="Disordered" evidence="1">
    <location>
        <begin position="62"/>
        <end position="149"/>
    </location>
</feature>
<accession>A0A179FFD4</accession>
<dbReference type="GeneID" id="28848714"/>
<dbReference type="Proteomes" id="UP000078397">
    <property type="component" value="Unassembled WGS sequence"/>
</dbReference>
<keyword evidence="3" id="KW-1185">Reference proteome</keyword>
<feature type="compositionally biased region" description="Low complexity" evidence="1">
    <location>
        <begin position="62"/>
        <end position="71"/>
    </location>
</feature>
<dbReference type="KEGG" id="pchm:VFPPC_05543"/>
<organism evidence="2 3">
    <name type="scientific">Pochonia chlamydosporia 170</name>
    <dbReference type="NCBI Taxonomy" id="1380566"/>
    <lineage>
        <taxon>Eukaryota</taxon>
        <taxon>Fungi</taxon>
        <taxon>Dikarya</taxon>
        <taxon>Ascomycota</taxon>
        <taxon>Pezizomycotina</taxon>
        <taxon>Sordariomycetes</taxon>
        <taxon>Hypocreomycetidae</taxon>
        <taxon>Hypocreales</taxon>
        <taxon>Clavicipitaceae</taxon>
        <taxon>Pochonia</taxon>
    </lineage>
</organism>
<evidence type="ECO:0000256" key="1">
    <source>
        <dbReference type="SAM" id="MobiDB-lite"/>
    </source>
</evidence>
<dbReference type="STRING" id="1380566.A0A179FFD4"/>
<dbReference type="OrthoDB" id="4941513at2759"/>
<dbReference type="EMBL" id="LSBJ02000005">
    <property type="protein sequence ID" value="OAQ64234.1"/>
    <property type="molecule type" value="Genomic_DNA"/>
</dbReference>